<dbReference type="Proteomes" id="UP001205105">
    <property type="component" value="Unassembled WGS sequence"/>
</dbReference>
<dbReference type="Gene3D" id="1.20.58.70">
    <property type="match status" value="1"/>
</dbReference>
<evidence type="ECO:0000259" key="11">
    <source>
        <dbReference type="PROSITE" id="PS50192"/>
    </source>
</evidence>
<keyword evidence="4" id="KW-0812">Transmembrane</keyword>
<dbReference type="CDD" id="cd15844">
    <property type="entry name" value="SNARE_syntaxin5"/>
    <property type="match status" value="1"/>
</dbReference>
<dbReference type="GO" id="GO:0006886">
    <property type="term" value="P:intracellular protein transport"/>
    <property type="evidence" value="ECO:0007669"/>
    <property type="project" value="InterPro"/>
</dbReference>
<sequence length="884" mass="93263">MLGAAAASGASVRDRTAEFQQIVARLQQQQGLPSTSGRDASAAASTGAAQSEFARRAAKIGMGIHSTSQKLQKLAQLARRTSMFDDPAEEINELSTVVKQDIQALNQAISDLQTFSGGGPNKQSADHSHTVVDNLRSRLKDAAKEFKDVLTTRTDNLKAHQERKSMFSAAPEGGAARQPLFSQPGASFLPPNARNPLAPAVRGGLQGGGSDESAPLLGGGGGQQQQALMVPAQDQYLASRAEALHQVESTIVELGGIFQQLAHMVHEQGEMATRIDENVEDTLANVDAGQAQLLKYLSAISSNRFLIMKVFAVLLCFMACSLSLLRSGRPLPSSLPRVGGESRCGGLSSSRVLNRKGSSARRSPVLAASGGSSGGSGGGGGGSRDAPKESQLKLQLQLLGTILVRFPGLYGTLAVAAGYLLHLDPLGGLHWNTHDALLGLKCAVPILLLDAALMLPNYSPGTTTKTIKLKVPRGESSSGSSTSSTAGSAAKQPQAQQQAQQQAAGPPEATATAAAAAPAPAAAAEGQQQREQPDEDLVEIEKKIPVRAKQHPLLAALYRAQMEKAVDNPGRLLAFPLEMVLVLTWHLAEEMLYRGVILTWAVGWTIDRLYEAGADETVSLLGTQLATPQAGALFAAVGCATVSLALLVQRSLFPVRLIQKAEQELAATEERDQRQEERKQALEAAFGMPSKARKQKADDTLKERARMRKVLDKVKVGLVRQRAWSTAIEGTRDVAEWALYSTSYLLTGNLLAPYVTACTSDVLFSFYQRMKARQVEESMQQSLASIRELTNTAAIAAAARKQALAPPAASSKSGGGSSSEVSESAASSNGKSGEEQEEQQQQGEQQQGQQPEAGDGDKEVAAPVGARGSSSSSSSNSSSSKGEE</sequence>
<feature type="compositionally biased region" description="Gly residues" evidence="10">
    <location>
        <begin position="371"/>
        <end position="383"/>
    </location>
</feature>
<name>A0AAD5DTK3_9CHLO</name>
<accession>A0AAD5DTK3</accession>
<feature type="region of interest" description="Disordered" evidence="10">
    <location>
        <begin position="28"/>
        <end position="48"/>
    </location>
</feature>
<dbReference type="SMART" id="SM00397">
    <property type="entry name" value="t_SNARE"/>
    <property type="match status" value="1"/>
</dbReference>
<evidence type="ECO:0000256" key="6">
    <source>
        <dbReference type="ARBA" id="ARBA00022989"/>
    </source>
</evidence>
<reference evidence="12" key="1">
    <citation type="submission" date="2020-11" db="EMBL/GenBank/DDBJ databases">
        <title>Chlorella ohadii genome sequencing and assembly.</title>
        <authorList>
            <person name="Murik O."/>
            <person name="Treves H."/>
            <person name="Kedem I."/>
            <person name="Shotland Y."/>
            <person name="Kaplan A."/>
        </authorList>
    </citation>
    <scope>NUCLEOTIDE SEQUENCE</scope>
    <source>
        <strain evidence="12">1</strain>
    </source>
</reference>
<dbReference type="Pfam" id="PF05739">
    <property type="entry name" value="SNARE"/>
    <property type="match status" value="1"/>
</dbReference>
<evidence type="ECO:0000256" key="1">
    <source>
        <dbReference type="ARBA" id="ARBA00004211"/>
    </source>
</evidence>
<dbReference type="GO" id="GO:0048278">
    <property type="term" value="P:vesicle docking"/>
    <property type="evidence" value="ECO:0007669"/>
    <property type="project" value="TreeGrafter"/>
</dbReference>
<evidence type="ECO:0000256" key="7">
    <source>
        <dbReference type="ARBA" id="ARBA00023054"/>
    </source>
</evidence>
<feature type="compositionally biased region" description="Low complexity" evidence="10">
    <location>
        <begin position="804"/>
        <end position="830"/>
    </location>
</feature>
<evidence type="ECO:0000256" key="5">
    <source>
        <dbReference type="ARBA" id="ARBA00022927"/>
    </source>
</evidence>
<dbReference type="Pfam" id="PF11416">
    <property type="entry name" value="Syntaxin-5_N"/>
    <property type="match status" value="1"/>
</dbReference>
<evidence type="ECO:0000256" key="2">
    <source>
        <dbReference type="ARBA" id="ARBA00009063"/>
    </source>
</evidence>
<feature type="region of interest" description="Disordered" evidence="10">
    <location>
        <begin position="335"/>
        <end position="387"/>
    </location>
</feature>
<dbReference type="PANTHER" id="PTHR19957:SF3">
    <property type="entry name" value="SYNTAXIN-5"/>
    <property type="match status" value="1"/>
</dbReference>
<feature type="compositionally biased region" description="Polar residues" evidence="10">
    <location>
        <begin position="347"/>
        <end position="361"/>
    </location>
</feature>
<evidence type="ECO:0000256" key="4">
    <source>
        <dbReference type="ARBA" id="ARBA00022692"/>
    </source>
</evidence>
<evidence type="ECO:0000313" key="12">
    <source>
        <dbReference type="EMBL" id="KAI7843775.1"/>
    </source>
</evidence>
<dbReference type="InterPro" id="IPR000727">
    <property type="entry name" value="T_SNARE_dom"/>
</dbReference>
<gene>
    <name evidence="12" type="ORF">COHA_002673</name>
</gene>
<organism evidence="12 13">
    <name type="scientific">Chlorella ohadii</name>
    <dbReference type="NCBI Taxonomy" id="2649997"/>
    <lineage>
        <taxon>Eukaryota</taxon>
        <taxon>Viridiplantae</taxon>
        <taxon>Chlorophyta</taxon>
        <taxon>core chlorophytes</taxon>
        <taxon>Trebouxiophyceae</taxon>
        <taxon>Chlorellales</taxon>
        <taxon>Chlorellaceae</taxon>
        <taxon>Chlorella clade</taxon>
        <taxon>Chlorella</taxon>
    </lineage>
</organism>
<comment type="subcellular location">
    <subcellularLocation>
        <location evidence="1">Membrane</location>
        <topology evidence="1">Single-pass type IV membrane protein</topology>
    </subcellularLocation>
</comment>
<evidence type="ECO:0000256" key="10">
    <source>
        <dbReference type="SAM" id="MobiDB-lite"/>
    </source>
</evidence>
<dbReference type="InterPro" id="IPR006012">
    <property type="entry name" value="Syntaxin/epimorphin_CS"/>
</dbReference>
<feature type="compositionally biased region" description="Low complexity" evidence="10">
    <location>
        <begin position="34"/>
        <end position="48"/>
    </location>
</feature>
<feature type="region of interest" description="Disordered" evidence="10">
    <location>
        <begin position="160"/>
        <end position="224"/>
    </location>
</feature>
<dbReference type="PANTHER" id="PTHR19957">
    <property type="entry name" value="SYNTAXIN"/>
    <property type="match status" value="1"/>
</dbReference>
<feature type="compositionally biased region" description="Low complexity" evidence="10">
    <location>
        <begin position="869"/>
        <end position="884"/>
    </location>
</feature>
<dbReference type="GO" id="GO:0005484">
    <property type="term" value="F:SNAP receptor activity"/>
    <property type="evidence" value="ECO:0007669"/>
    <property type="project" value="InterPro"/>
</dbReference>
<dbReference type="GO" id="GO:0000139">
    <property type="term" value="C:Golgi membrane"/>
    <property type="evidence" value="ECO:0007669"/>
    <property type="project" value="TreeGrafter"/>
</dbReference>
<proteinExistence type="inferred from homology"/>
<keyword evidence="13" id="KW-1185">Reference proteome</keyword>
<keyword evidence="6" id="KW-1133">Transmembrane helix</keyword>
<protein>
    <recommendedName>
        <fullName evidence="11">t-SNARE coiled-coil homology domain-containing protein</fullName>
    </recommendedName>
</protein>
<keyword evidence="3" id="KW-0813">Transport</keyword>
<keyword evidence="7 9" id="KW-0175">Coiled coil</keyword>
<dbReference type="InterPro" id="IPR021538">
    <property type="entry name" value="Syntaxin-5_N"/>
</dbReference>
<feature type="compositionally biased region" description="Low complexity" evidence="10">
    <location>
        <begin position="189"/>
        <end position="200"/>
    </location>
</feature>
<dbReference type="GO" id="GO:0000149">
    <property type="term" value="F:SNARE binding"/>
    <property type="evidence" value="ECO:0007669"/>
    <property type="project" value="TreeGrafter"/>
</dbReference>
<dbReference type="InterPro" id="IPR045242">
    <property type="entry name" value="Syntaxin"/>
</dbReference>
<evidence type="ECO:0000256" key="8">
    <source>
        <dbReference type="ARBA" id="ARBA00023136"/>
    </source>
</evidence>
<dbReference type="SUPFAM" id="SSF47661">
    <property type="entry name" value="t-snare proteins"/>
    <property type="match status" value="1"/>
</dbReference>
<comment type="caution">
    <text evidence="12">The sequence shown here is derived from an EMBL/GenBank/DDBJ whole genome shotgun (WGS) entry which is preliminary data.</text>
</comment>
<dbReference type="PROSITE" id="PS00914">
    <property type="entry name" value="SYNTAXIN"/>
    <property type="match status" value="1"/>
</dbReference>
<keyword evidence="8" id="KW-0472">Membrane</keyword>
<dbReference type="GO" id="GO:0006906">
    <property type="term" value="P:vesicle fusion"/>
    <property type="evidence" value="ECO:0007669"/>
    <property type="project" value="TreeGrafter"/>
</dbReference>
<evidence type="ECO:0000313" key="13">
    <source>
        <dbReference type="Proteomes" id="UP001205105"/>
    </source>
</evidence>
<dbReference type="EMBL" id="JADXDR010000036">
    <property type="protein sequence ID" value="KAI7843775.1"/>
    <property type="molecule type" value="Genomic_DNA"/>
</dbReference>
<dbReference type="InterPro" id="IPR010989">
    <property type="entry name" value="SNARE"/>
</dbReference>
<evidence type="ECO:0000256" key="3">
    <source>
        <dbReference type="ARBA" id="ARBA00022448"/>
    </source>
</evidence>
<feature type="compositionally biased region" description="Low complexity" evidence="10">
    <location>
        <begin position="476"/>
        <end position="529"/>
    </location>
</feature>
<evidence type="ECO:0000256" key="9">
    <source>
        <dbReference type="SAM" id="Coils"/>
    </source>
</evidence>
<feature type="region of interest" description="Disordered" evidence="10">
    <location>
        <begin position="804"/>
        <end position="884"/>
    </location>
</feature>
<dbReference type="PROSITE" id="PS50192">
    <property type="entry name" value="T_SNARE"/>
    <property type="match status" value="1"/>
</dbReference>
<feature type="coiled-coil region" evidence="9">
    <location>
        <begin position="658"/>
        <end position="685"/>
    </location>
</feature>
<feature type="region of interest" description="Disordered" evidence="10">
    <location>
        <begin position="463"/>
        <end position="535"/>
    </location>
</feature>
<comment type="similarity">
    <text evidence="2">Belongs to the syntaxin family.</text>
</comment>
<feature type="compositionally biased region" description="Low complexity" evidence="10">
    <location>
        <begin position="839"/>
        <end position="850"/>
    </location>
</feature>
<dbReference type="GO" id="GO:0031201">
    <property type="term" value="C:SNARE complex"/>
    <property type="evidence" value="ECO:0007669"/>
    <property type="project" value="TreeGrafter"/>
</dbReference>
<keyword evidence="5" id="KW-0653">Protein transport</keyword>
<feature type="domain" description="T-SNARE coiled-coil homology" evidence="11">
    <location>
        <begin position="234"/>
        <end position="296"/>
    </location>
</feature>
<dbReference type="GO" id="GO:0006888">
    <property type="term" value="P:endoplasmic reticulum to Golgi vesicle-mediated transport"/>
    <property type="evidence" value="ECO:0007669"/>
    <property type="project" value="TreeGrafter"/>
</dbReference>
<dbReference type="AlphaFoldDB" id="A0AAD5DTK3"/>